<reference evidence="3" key="1">
    <citation type="submission" date="2016-11" db="UniProtKB">
        <authorList>
            <consortium name="WormBaseParasite"/>
        </authorList>
    </citation>
    <scope>IDENTIFICATION</scope>
</reference>
<feature type="compositionally biased region" description="Basic residues" evidence="1">
    <location>
        <begin position="226"/>
        <end position="240"/>
    </location>
</feature>
<keyword evidence="2" id="KW-1185">Reference proteome</keyword>
<protein>
    <submittedName>
        <fullName evidence="3">DUF3327 domain-containing protein</fullName>
    </submittedName>
</protein>
<sequence>MKHDKPRYFYSMAPRRTDQKDAVVDENDNYISFKCTQEAERPPPTGEPIERGGVVINWTTWRRSGTHAFTTSSPLAPEEHPVVLDGSRRSIRKPTARQWRSMFETFNVPSILHWLVAHNGTVNANCLWTPVSYWNPATAISTAMHVYDNEILPNTTFRLDLARPRPHRQPGADANERRLQLHQHTRAQDRPRHQGEAVLRRHGLRKRDADSASSRSLRQRLTSCRRSGRDHHRQTKRFRTARRDPVPAVFF</sequence>
<dbReference type="AlphaFoldDB" id="A0A1I8F5N6"/>
<proteinExistence type="predicted"/>
<evidence type="ECO:0000256" key="1">
    <source>
        <dbReference type="SAM" id="MobiDB-lite"/>
    </source>
</evidence>
<feature type="compositionally biased region" description="Basic and acidic residues" evidence="1">
    <location>
        <begin position="186"/>
        <end position="199"/>
    </location>
</feature>
<accession>A0A1I8F5N6</accession>
<dbReference type="Proteomes" id="UP000095280">
    <property type="component" value="Unplaced"/>
</dbReference>
<feature type="compositionally biased region" description="Low complexity" evidence="1">
    <location>
        <begin position="211"/>
        <end position="225"/>
    </location>
</feature>
<dbReference type="InterPro" id="IPR043129">
    <property type="entry name" value="ATPase_NBD"/>
</dbReference>
<dbReference type="SUPFAM" id="SSF53067">
    <property type="entry name" value="Actin-like ATPase domain"/>
    <property type="match status" value="1"/>
</dbReference>
<dbReference type="Gene3D" id="3.30.420.40">
    <property type="match status" value="2"/>
</dbReference>
<evidence type="ECO:0000313" key="3">
    <source>
        <dbReference type="WBParaSite" id="maker-unitig_21497-snap-gene-0.4-mRNA-1"/>
    </source>
</evidence>
<name>A0A1I8F5N6_9PLAT</name>
<feature type="region of interest" description="Disordered" evidence="1">
    <location>
        <begin position="183"/>
        <end position="251"/>
    </location>
</feature>
<organism evidence="2 3">
    <name type="scientific">Macrostomum lignano</name>
    <dbReference type="NCBI Taxonomy" id="282301"/>
    <lineage>
        <taxon>Eukaryota</taxon>
        <taxon>Metazoa</taxon>
        <taxon>Spiralia</taxon>
        <taxon>Lophotrochozoa</taxon>
        <taxon>Platyhelminthes</taxon>
        <taxon>Rhabditophora</taxon>
        <taxon>Macrostomorpha</taxon>
        <taxon>Macrostomida</taxon>
        <taxon>Macrostomidae</taxon>
        <taxon>Macrostomum</taxon>
    </lineage>
</organism>
<dbReference type="WBParaSite" id="maker-unitig_21497-snap-gene-0.4-mRNA-1">
    <property type="protein sequence ID" value="maker-unitig_21497-snap-gene-0.4-mRNA-1"/>
    <property type="gene ID" value="maker-unitig_21497-snap-gene-0.4"/>
</dbReference>
<evidence type="ECO:0000313" key="2">
    <source>
        <dbReference type="Proteomes" id="UP000095280"/>
    </source>
</evidence>